<feature type="transmembrane region" description="Helical" evidence="2">
    <location>
        <begin position="244"/>
        <end position="260"/>
    </location>
</feature>
<feature type="transmembrane region" description="Helical" evidence="2">
    <location>
        <begin position="206"/>
        <end position="224"/>
    </location>
</feature>
<dbReference type="InterPro" id="IPR043968">
    <property type="entry name" value="SGNH"/>
</dbReference>
<dbReference type="PANTHER" id="PTHR23028:SF53">
    <property type="entry name" value="ACYL_TRANSF_3 DOMAIN-CONTAINING PROTEIN"/>
    <property type="match status" value="1"/>
</dbReference>
<evidence type="ECO:0000313" key="5">
    <source>
        <dbReference type="EMBL" id="GLJ69795.1"/>
    </source>
</evidence>
<keyword evidence="2" id="KW-0812">Transmembrane</keyword>
<proteinExistence type="predicted"/>
<feature type="transmembrane region" description="Helical" evidence="2">
    <location>
        <begin position="272"/>
        <end position="289"/>
    </location>
</feature>
<dbReference type="Proteomes" id="UP001142292">
    <property type="component" value="Unassembled WGS sequence"/>
</dbReference>
<feature type="domain" description="Acyltransferase 3" evidence="3">
    <location>
        <begin position="27"/>
        <end position="379"/>
    </location>
</feature>
<feature type="compositionally biased region" description="Low complexity" evidence="1">
    <location>
        <begin position="8"/>
        <end position="20"/>
    </location>
</feature>
<keyword evidence="5" id="KW-0808">Transferase</keyword>
<comment type="caution">
    <text evidence="5">The sequence shown here is derived from an EMBL/GenBank/DDBJ whole genome shotgun (WGS) entry which is preliminary data.</text>
</comment>
<keyword evidence="2" id="KW-1133">Transmembrane helix</keyword>
<dbReference type="PANTHER" id="PTHR23028">
    <property type="entry name" value="ACETYLTRANSFERASE"/>
    <property type="match status" value="1"/>
</dbReference>
<evidence type="ECO:0000256" key="1">
    <source>
        <dbReference type="SAM" id="MobiDB-lite"/>
    </source>
</evidence>
<dbReference type="Pfam" id="PF19040">
    <property type="entry name" value="SGNH"/>
    <property type="match status" value="1"/>
</dbReference>
<feature type="domain" description="SGNH" evidence="4">
    <location>
        <begin position="487"/>
        <end position="723"/>
    </location>
</feature>
<feature type="transmembrane region" description="Helical" evidence="2">
    <location>
        <begin position="55"/>
        <end position="72"/>
    </location>
</feature>
<accession>A0ABQ5T1Q3</accession>
<keyword evidence="5" id="KW-0012">Acyltransferase</keyword>
<dbReference type="InterPro" id="IPR002656">
    <property type="entry name" value="Acyl_transf_3_dom"/>
</dbReference>
<reference evidence="5" key="2">
    <citation type="submission" date="2023-01" db="EMBL/GenBank/DDBJ databases">
        <authorList>
            <person name="Sun Q."/>
            <person name="Evtushenko L."/>
        </authorList>
    </citation>
    <scope>NUCLEOTIDE SEQUENCE</scope>
    <source>
        <strain evidence="5">VKM Ac-1246</strain>
    </source>
</reference>
<evidence type="ECO:0000313" key="6">
    <source>
        <dbReference type="Proteomes" id="UP001142292"/>
    </source>
</evidence>
<dbReference type="EMBL" id="BSEL01000007">
    <property type="protein sequence ID" value="GLJ69795.1"/>
    <property type="molecule type" value="Genomic_DNA"/>
</dbReference>
<feature type="transmembrane region" description="Helical" evidence="2">
    <location>
        <begin position="93"/>
        <end position="113"/>
    </location>
</feature>
<sequence>MSSGISDPSPARTAPTKAPATRLRRDVQGLRAVAILTVLAAHAGVSWFAGGYVGVDVFFVISGFLITQQLVGELARSGRISLRRFYARRARRILPAATLTLAVTVVAAVVLLGPAQVAPLTLDAVWASAFAANIRMAIAGTDYFQAELPPSPVQHFWSLAVEEQFYLVWPLVALLCIVLATRIGASRGADSGAERGGESSVRARRLLLAAIALITVASLLWSVVHTPAEATSAYFSSLTRAWELGIGAGLAILVTSGRVMQRLAAARFLREILVIGGLAAILLACLTYDESTPFPGYQAALPVLGSAAVILAGAVPSGDSTIGARLLSVPPMQAIGDWSFSLYLWHWPLLVMPEIVLQRDLIWTERSVAVTAAVVLAYLSFRFVEAPFRERTVWRPTWRALTFYPVSIALVVTTAFGGRVYADFEATRGSFQPAISLASASPADPSLDEQQALVRASVIAARGNTPIPTELRPALTELDKLKPRRTKCDYTDDTVRDLCVDGDPDGKKTMVVFGNSHALHWVPTLNRIGKKHGFKVYFLVKNRCVSASITTDRGGDEHDPYTECDDFNRWAFKEYKRLDADLTVVSTAPPIKGVFDEDDRWVGEKDEINELMRPAYTDFLKRVDRHTKRTVLIRDIQGFDANAGTCLSRPGATLGDCVMKPVESRETAIDVQVDAAKEVGVDAVDMNSYFCWDGSCPAVVGDTITHYDGTHMSRQYAPRLTEPLARELGIRDRE</sequence>
<dbReference type="RefSeq" id="WP_189118224.1">
    <property type="nucleotide sequence ID" value="NZ_BMRK01000006.1"/>
</dbReference>
<feature type="transmembrane region" description="Helical" evidence="2">
    <location>
        <begin position="367"/>
        <end position="388"/>
    </location>
</feature>
<keyword evidence="2" id="KW-0472">Membrane</keyword>
<evidence type="ECO:0000256" key="2">
    <source>
        <dbReference type="SAM" id="Phobius"/>
    </source>
</evidence>
<dbReference type="GO" id="GO:0016746">
    <property type="term" value="F:acyltransferase activity"/>
    <property type="evidence" value="ECO:0007669"/>
    <property type="project" value="UniProtKB-KW"/>
</dbReference>
<keyword evidence="6" id="KW-1185">Reference proteome</keyword>
<protein>
    <submittedName>
        <fullName evidence="5">Acyltransferase</fullName>
    </submittedName>
</protein>
<dbReference type="Pfam" id="PF01757">
    <property type="entry name" value="Acyl_transf_3"/>
    <property type="match status" value="1"/>
</dbReference>
<dbReference type="InterPro" id="IPR050879">
    <property type="entry name" value="Acyltransferase_3"/>
</dbReference>
<gene>
    <name evidence="5" type="ORF">GCM10017579_38310</name>
</gene>
<name>A0ABQ5T1Q3_9ACTN</name>
<feature type="transmembrane region" description="Helical" evidence="2">
    <location>
        <begin position="327"/>
        <end position="347"/>
    </location>
</feature>
<feature type="transmembrane region" description="Helical" evidence="2">
    <location>
        <begin position="295"/>
        <end position="315"/>
    </location>
</feature>
<organism evidence="5 6">
    <name type="scientific">Nocardioides luteus</name>
    <dbReference type="NCBI Taxonomy" id="1844"/>
    <lineage>
        <taxon>Bacteria</taxon>
        <taxon>Bacillati</taxon>
        <taxon>Actinomycetota</taxon>
        <taxon>Actinomycetes</taxon>
        <taxon>Propionibacteriales</taxon>
        <taxon>Nocardioidaceae</taxon>
        <taxon>Nocardioides</taxon>
    </lineage>
</organism>
<evidence type="ECO:0000259" key="4">
    <source>
        <dbReference type="Pfam" id="PF19040"/>
    </source>
</evidence>
<evidence type="ECO:0000259" key="3">
    <source>
        <dbReference type="Pfam" id="PF01757"/>
    </source>
</evidence>
<feature type="transmembrane region" description="Helical" evidence="2">
    <location>
        <begin position="400"/>
        <end position="422"/>
    </location>
</feature>
<feature type="transmembrane region" description="Helical" evidence="2">
    <location>
        <begin position="166"/>
        <end position="185"/>
    </location>
</feature>
<feature type="region of interest" description="Disordered" evidence="1">
    <location>
        <begin position="1"/>
        <end position="20"/>
    </location>
</feature>
<reference evidence="5" key="1">
    <citation type="journal article" date="2014" name="Int. J. Syst. Evol. Microbiol.">
        <title>Complete genome of a new Firmicutes species belonging to the dominant human colonic microbiota ('Ruminococcus bicirculans') reveals two chromosomes and a selective capacity to utilize plant glucans.</title>
        <authorList>
            <consortium name="NISC Comparative Sequencing Program"/>
            <person name="Wegmann U."/>
            <person name="Louis P."/>
            <person name="Goesmann A."/>
            <person name="Henrissat B."/>
            <person name="Duncan S.H."/>
            <person name="Flint H.J."/>
        </authorList>
    </citation>
    <scope>NUCLEOTIDE SEQUENCE</scope>
    <source>
        <strain evidence="5">VKM Ac-1246</strain>
    </source>
</reference>